<dbReference type="PROSITE" id="PS00670">
    <property type="entry name" value="D_2_HYDROXYACID_DH_2"/>
    <property type="match status" value="1"/>
</dbReference>
<dbReference type="Proteomes" id="UP000264208">
    <property type="component" value="Chromosome"/>
</dbReference>
<sequence>MKIVVLDGYAMNSGDLSWENLKKLGEVSIYDRTLESEVVERISDSEIVITNKVIIGKEVFEKCKNIKYVGVTATGYNVVDTNLAKELGVTVTNVPAYSTDSVAQLVFSFILEHCQNVFKYTESVKSGDWVNSKDFSYQKFPIIELAGKSLGIIGFGAIGKKVAEIGNAFGMNVLVNTRSPSKTDEINVNFVSKEEIFKNSDFLTLHCPLNEETDKIVNEKTLNLMKKSAILINTGRGGLVNEKDLANALNLEKIAGAGLDVLSTEPPKEDNPLLNAKNTYITPHVAWASYEARKRLMDVTINNVKSFIDGNPINVVNK</sequence>
<evidence type="ECO:0000313" key="8">
    <source>
        <dbReference type="Proteomes" id="UP000264208"/>
    </source>
</evidence>
<evidence type="ECO:0000313" key="7">
    <source>
        <dbReference type="EMBL" id="BAP61082.1"/>
    </source>
</evidence>
<feature type="domain" description="D-isomer specific 2-hydroxyacid dehydrogenase catalytic" evidence="5">
    <location>
        <begin position="17"/>
        <end position="317"/>
    </location>
</feature>
<dbReference type="GO" id="GO:0008465">
    <property type="term" value="F:hydroxypyruvate reductase (NADH) activity"/>
    <property type="evidence" value="ECO:0007669"/>
    <property type="project" value="UniProtKB-EC"/>
</dbReference>
<evidence type="ECO:0000256" key="1">
    <source>
        <dbReference type="ARBA" id="ARBA00005854"/>
    </source>
</evidence>
<reference evidence="7 8" key="1">
    <citation type="submission" date="2009-06" db="EMBL/GenBank/DDBJ databases">
        <title>Molecular Evidence for Microbiologically Influenced Corrosion from genome of Methanogen.</title>
        <authorList>
            <person name="Ito N."/>
            <person name="Tsurumaru H."/>
            <person name="Shimizu A."/>
            <person name="Harada T."/>
            <person name="Hosoyama A."/>
            <person name="Horikawa H."/>
            <person name="Wakai S."/>
            <person name="Sasaki K."/>
            <person name="Nishijima K."/>
            <person name="Ataku H."/>
            <person name="Yamazaki J."/>
            <person name="Mise M."/>
            <person name="Yamazaki S."/>
            <person name="Tanikawa S."/>
            <person name="Harayama S."/>
            <person name="Fujita N."/>
        </authorList>
    </citation>
    <scope>NUCLEOTIDE SEQUENCE [LARGE SCALE GENOMIC DNA]</scope>
    <source>
        <strain evidence="8">KA1 ( NBRC 102054)</strain>
    </source>
</reference>
<proteinExistence type="inferred from homology"/>
<evidence type="ECO:0000256" key="4">
    <source>
        <dbReference type="RuleBase" id="RU003719"/>
    </source>
</evidence>
<dbReference type="InterPro" id="IPR050418">
    <property type="entry name" value="D-iso_2-hydroxyacid_DH_PdxB"/>
</dbReference>
<dbReference type="PANTHER" id="PTHR43761">
    <property type="entry name" value="D-ISOMER SPECIFIC 2-HYDROXYACID DEHYDROGENASE FAMILY PROTEIN (AFU_ORTHOLOGUE AFUA_1G13630)"/>
    <property type="match status" value="1"/>
</dbReference>
<keyword evidence="2 4" id="KW-0560">Oxidoreductase</keyword>
<dbReference type="SUPFAM" id="SSF51735">
    <property type="entry name" value="NAD(P)-binding Rossmann-fold domains"/>
    <property type="match status" value="1"/>
</dbReference>
<evidence type="ECO:0000259" key="6">
    <source>
        <dbReference type="Pfam" id="PF02826"/>
    </source>
</evidence>
<dbReference type="GO" id="GO:0051287">
    <property type="term" value="F:NAD binding"/>
    <property type="evidence" value="ECO:0007669"/>
    <property type="project" value="InterPro"/>
</dbReference>
<evidence type="ECO:0000256" key="3">
    <source>
        <dbReference type="ARBA" id="ARBA00023027"/>
    </source>
</evidence>
<dbReference type="Pfam" id="PF02826">
    <property type="entry name" value="2-Hacid_dh_C"/>
    <property type="match status" value="1"/>
</dbReference>
<evidence type="ECO:0000256" key="2">
    <source>
        <dbReference type="ARBA" id="ARBA00023002"/>
    </source>
</evidence>
<dbReference type="InterPro" id="IPR036291">
    <property type="entry name" value="NAD(P)-bd_dom_sf"/>
</dbReference>
<dbReference type="KEGG" id="mmak:MMKA1_09650"/>
<dbReference type="AlphaFoldDB" id="A0A2Z5PDD1"/>
<evidence type="ECO:0000259" key="5">
    <source>
        <dbReference type="Pfam" id="PF00389"/>
    </source>
</evidence>
<dbReference type="PANTHER" id="PTHR43761:SF1">
    <property type="entry name" value="D-ISOMER SPECIFIC 2-HYDROXYACID DEHYDROGENASE CATALYTIC DOMAIN-CONTAINING PROTEIN-RELATED"/>
    <property type="match status" value="1"/>
</dbReference>
<protein>
    <submittedName>
        <fullName evidence="7">D-isomer specific 2-hydroxyacid dehydrogenase</fullName>
        <ecNumber evidence="7">1.1.1.29</ecNumber>
    </submittedName>
</protein>
<name>A0A2Z5PDD1_METMI</name>
<dbReference type="RefSeq" id="WP_146778220.1">
    <property type="nucleotide sequence ID" value="NZ_AP011526.1"/>
</dbReference>
<dbReference type="Pfam" id="PF00389">
    <property type="entry name" value="2-Hacid_dh"/>
    <property type="match status" value="1"/>
</dbReference>
<dbReference type="InterPro" id="IPR006139">
    <property type="entry name" value="D-isomer_2_OHA_DH_cat_dom"/>
</dbReference>
<dbReference type="EMBL" id="AP011526">
    <property type="protein sequence ID" value="BAP61082.1"/>
    <property type="molecule type" value="Genomic_DNA"/>
</dbReference>
<organism evidence="7 8">
    <name type="scientific">Methanococcus maripaludis KA1</name>
    <dbReference type="NCBI Taxonomy" id="637914"/>
    <lineage>
        <taxon>Archaea</taxon>
        <taxon>Methanobacteriati</taxon>
        <taxon>Methanobacteriota</taxon>
        <taxon>Methanomada group</taxon>
        <taxon>Methanococci</taxon>
        <taxon>Methanococcales</taxon>
        <taxon>Methanococcaceae</taxon>
        <taxon>Methanococcus</taxon>
    </lineage>
</organism>
<dbReference type="FunFam" id="3.40.50.720:FF:000203">
    <property type="entry name" value="D-3-phosphoglycerate dehydrogenase (SerA)"/>
    <property type="match status" value="1"/>
</dbReference>
<feature type="domain" description="D-isomer specific 2-hydroxyacid dehydrogenase NAD-binding" evidence="6">
    <location>
        <begin position="108"/>
        <end position="286"/>
    </location>
</feature>
<dbReference type="GeneID" id="41279380"/>
<dbReference type="SUPFAM" id="SSF52283">
    <property type="entry name" value="Formate/glycerate dehydrogenase catalytic domain-like"/>
    <property type="match status" value="1"/>
</dbReference>
<dbReference type="EC" id="1.1.1.29" evidence="7"/>
<dbReference type="CDD" id="cd12162">
    <property type="entry name" value="2-Hacid_dh_4"/>
    <property type="match status" value="1"/>
</dbReference>
<dbReference type="Gene3D" id="3.40.50.720">
    <property type="entry name" value="NAD(P)-binding Rossmann-like Domain"/>
    <property type="match status" value="2"/>
</dbReference>
<dbReference type="InterPro" id="IPR006140">
    <property type="entry name" value="D-isomer_DH_NAD-bd"/>
</dbReference>
<comment type="similarity">
    <text evidence="1 4">Belongs to the D-isomer specific 2-hydroxyacid dehydrogenase family.</text>
</comment>
<gene>
    <name evidence="7" type="ORF">MMKA1_09650</name>
</gene>
<accession>A0A2Z5PDD1</accession>
<dbReference type="InterPro" id="IPR029753">
    <property type="entry name" value="D-isomer_DH_CS"/>
</dbReference>
<dbReference type="PROSITE" id="PS00671">
    <property type="entry name" value="D_2_HYDROXYACID_DH_3"/>
    <property type="match status" value="1"/>
</dbReference>
<keyword evidence="3" id="KW-0520">NAD</keyword>